<evidence type="ECO:0000313" key="5">
    <source>
        <dbReference type="EMBL" id="SES27554.1"/>
    </source>
</evidence>
<dbReference type="EMBL" id="FOGI01000009">
    <property type="protein sequence ID" value="SES27554.1"/>
    <property type="molecule type" value="Genomic_DNA"/>
</dbReference>
<keyword evidence="4" id="KW-0143">Chaperone</keyword>
<sequence length="254" mass="27391">MSASIVLSALEFDVLWESERLPLRHVAIDVPSPGKTHTERADLVAAAFRDLERRGLAARGRAEPELADRLSLLAHAQVSVDVWVWTDREIKALAVASGDQAGLAVVDNDQVWLIPARTTALAEAAVSVAGEAPAGPGRSVSLLRDVLIDADRRAGGEPHNLVTPLQRAGLPLYEAQAMALMFSGIGVRGQFGLERVGRDQRKQRADRVVAFHDTHQGRYVHVAKNSNDGQVWSTVAPADNARLAAAVWDLLNDA</sequence>
<evidence type="ECO:0000313" key="6">
    <source>
        <dbReference type="Proteomes" id="UP000199051"/>
    </source>
</evidence>
<dbReference type="Proteomes" id="UP000199051">
    <property type="component" value="Unassembled WGS sequence"/>
</dbReference>
<organism evidence="5 6">
    <name type="scientific">Actinokineospora terrae</name>
    <dbReference type="NCBI Taxonomy" id="155974"/>
    <lineage>
        <taxon>Bacteria</taxon>
        <taxon>Bacillati</taxon>
        <taxon>Actinomycetota</taxon>
        <taxon>Actinomycetes</taxon>
        <taxon>Pseudonocardiales</taxon>
        <taxon>Pseudonocardiaceae</taxon>
        <taxon>Actinokineospora</taxon>
    </lineage>
</organism>
<keyword evidence="6" id="KW-1185">Reference proteome</keyword>
<dbReference type="AlphaFoldDB" id="A0A1H9W177"/>
<accession>A0A1H9W177</accession>
<dbReference type="InterPro" id="IPR025734">
    <property type="entry name" value="EspG"/>
</dbReference>
<evidence type="ECO:0000256" key="2">
    <source>
        <dbReference type="ARBA" id="ARBA00006411"/>
    </source>
</evidence>
<evidence type="ECO:0000256" key="4">
    <source>
        <dbReference type="ARBA" id="ARBA00023186"/>
    </source>
</evidence>
<dbReference type="Pfam" id="PF14011">
    <property type="entry name" value="ESX-1_EspG"/>
    <property type="match status" value="1"/>
</dbReference>
<keyword evidence="3" id="KW-0963">Cytoplasm</keyword>
<protein>
    <submittedName>
        <fullName evidence="5">EspG family protein</fullName>
    </submittedName>
</protein>
<evidence type="ECO:0000256" key="1">
    <source>
        <dbReference type="ARBA" id="ARBA00004496"/>
    </source>
</evidence>
<dbReference type="STRING" id="155974.SAMN04487818_109261"/>
<comment type="similarity">
    <text evidence="2">Belongs to the EspG family.</text>
</comment>
<evidence type="ECO:0000256" key="3">
    <source>
        <dbReference type="ARBA" id="ARBA00022490"/>
    </source>
</evidence>
<name>A0A1H9W177_9PSEU</name>
<gene>
    <name evidence="5" type="ORF">SAMN04487818_109261</name>
</gene>
<reference evidence="6" key="1">
    <citation type="submission" date="2016-10" db="EMBL/GenBank/DDBJ databases">
        <authorList>
            <person name="Varghese N."/>
            <person name="Submissions S."/>
        </authorList>
    </citation>
    <scope>NUCLEOTIDE SEQUENCE [LARGE SCALE GENOMIC DNA]</scope>
    <source>
        <strain evidence="6">DSM 44260</strain>
    </source>
</reference>
<comment type="subcellular location">
    <subcellularLocation>
        <location evidence="1">Cytoplasm</location>
    </subcellularLocation>
</comment>
<dbReference type="RefSeq" id="WP_092781869.1">
    <property type="nucleotide sequence ID" value="NZ_FOGI01000009.1"/>
</dbReference>
<proteinExistence type="inferred from homology"/>